<dbReference type="GO" id="GO:0008757">
    <property type="term" value="F:S-adenosylmethionine-dependent methyltransferase activity"/>
    <property type="evidence" value="ECO:0007669"/>
    <property type="project" value="InterPro"/>
</dbReference>
<dbReference type="SUPFAM" id="SSF53335">
    <property type="entry name" value="S-adenosyl-L-methionine-dependent methyltransferases"/>
    <property type="match status" value="1"/>
</dbReference>
<sequence length="94" mass="9803">MERRPAAEQLRRDSYALLRLRPGAPVVDVGCGTGRAVAELTGRGARAVGIAPAEPMLAIAPGGGGPARTCGTRTRTRCRRPTVDERIPCGQGVP</sequence>
<keyword evidence="3" id="KW-1185">Reference proteome</keyword>
<organism evidence="2 3">
    <name type="scientific">Streptomyces fodineus</name>
    <dbReference type="NCBI Taxonomy" id="1904616"/>
    <lineage>
        <taxon>Bacteria</taxon>
        <taxon>Bacillati</taxon>
        <taxon>Actinomycetota</taxon>
        <taxon>Actinomycetes</taxon>
        <taxon>Kitasatosporales</taxon>
        <taxon>Streptomycetaceae</taxon>
        <taxon>Streptomyces</taxon>
    </lineage>
</organism>
<name>A0A1D7YK08_9ACTN</name>
<feature type="domain" description="Methyltransferase type 11" evidence="1">
    <location>
        <begin position="27"/>
        <end position="60"/>
    </location>
</feature>
<dbReference type="EMBL" id="CP017248">
    <property type="protein sequence ID" value="AOR35679.1"/>
    <property type="molecule type" value="Genomic_DNA"/>
</dbReference>
<evidence type="ECO:0000313" key="2">
    <source>
        <dbReference type="EMBL" id="AOR35679.1"/>
    </source>
</evidence>
<reference evidence="3" key="1">
    <citation type="submission" date="2016-09" db="EMBL/GenBank/DDBJ databases">
        <title>Streptomyces puniciscabiei strain:TW1S1 Genome sequencing and assembly.</title>
        <authorList>
            <person name="Kim M.-K."/>
            <person name="Kim S.B."/>
        </authorList>
    </citation>
    <scope>NUCLEOTIDE SEQUENCE [LARGE SCALE GENOMIC DNA]</scope>
    <source>
        <strain evidence="3">TW1S1</strain>
    </source>
</reference>
<dbReference type="RefSeq" id="WP_069782202.1">
    <property type="nucleotide sequence ID" value="NZ_CP017248.1"/>
</dbReference>
<dbReference type="KEGG" id="spun:BFF78_35525"/>
<accession>A0A1D7YK08</accession>
<dbReference type="Proteomes" id="UP000094960">
    <property type="component" value="Chromosome"/>
</dbReference>
<dbReference type="Gene3D" id="3.40.50.150">
    <property type="entry name" value="Vaccinia Virus protein VP39"/>
    <property type="match status" value="1"/>
</dbReference>
<dbReference type="InterPro" id="IPR029063">
    <property type="entry name" value="SAM-dependent_MTases_sf"/>
</dbReference>
<proteinExistence type="predicted"/>
<evidence type="ECO:0000313" key="3">
    <source>
        <dbReference type="Proteomes" id="UP000094960"/>
    </source>
</evidence>
<dbReference type="AlphaFoldDB" id="A0A1D7YK08"/>
<protein>
    <recommendedName>
        <fullName evidence="1">Methyltransferase type 11 domain-containing protein</fullName>
    </recommendedName>
</protein>
<gene>
    <name evidence="2" type="ORF">BFF78_35525</name>
</gene>
<dbReference type="InterPro" id="IPR013216">
    <property type="entry name" value="Methyltransf_11"/>
</dbReference>
<dbReference type="Pfam" id="PF08241">
    <property type="entry name" value="Methyltransf_11"/>
    <property type="match status" value="1"/>
</dbReference>
<evidence type="ECO:0000259" key="1">
    <source>
        <dbReference type="Pfam" id="PF08241"/>
    </source>
</evidence>